<evidence type="ECO:0000256" key="6">
    <source>
        <dbReference type="PROSITE-ProRule" id="PRU00024"/>
    </source>
</evidence>
<evidence type="ECO:0000256" key="3">
    <source>
        <dbReference type="ARBA" id="ARBA00022771"/>
    </source>
</evidence>
<evidence type="ECO:0000313" key="11">
    <source>
        <dbReference type="Proteomes" id="UP000261520"/>
    </source>
</evidence>
<dbReference type="InterPro" id="IPR003879">
    <property type="entry name" value="Butyrophylin_SPRY"/>
</dbReference>
<dbReference type="Pfam" id="PF00643">
    <property type="entry name" value="zf-B_box"/>
    <property type="match status" value="1"/>
</dbReference>
<dbReference type="GO" id="GO:0045087">
    <property type="term" value="P:innate immune response"/>
    <property type="evidence" value="ECO:0007669"/>
    <property type="project" value="UniProtKB-KW"/>
</dbReference>
<dbReference type="PROSITE" id="PS00518">
    <property type="entry name" value="ZF_RING_1"/>
    <property type="match status" value="1"/>
</dbReference>
<dbReference type="InterPro" id="IPR006574">
    <property type="entry name" value="PRY"/>
</dbReference>
<dbReference type="SUPFAM" id="SSF57850">
    <property type="entry name" value="RING/U-box"/>
    <property type="match status" value="1"/>
</dbReference>
<evidence type="ECO:0000313" key="10">
    <source>
        <dbReference type="Ensembl" id="ENSPMGP00000027075.1"/>
    </source>
</evidence>
<dbReference type="InterPro" id="IPR027370">
    <property type="entry name" value="Znf-RING_euk"/>
</dbReference>
<dbReference type="SUPFAM" id="SSF49899">
    <property type="entry name" value="Concanavalin A-like lectins/glucanases"/>
    <property type="match status" value="1"/>
</dbReference>
<dbReference type="SMART" id="SM00336">
    <property type="entry name" value="BBOX"/>
    <property type="match status" value="1"/>
</dbReference>
<dbReference type="InterPro" id="IPR013083">
    <property type="entry name" value="Znf_RING/FYVE/PHD"/>
</dbReference>
<dbReference type="Gene3D" id="3.30.40.10">
    <property type="entry name" value="Zinc/RING finger domain, C3HC4 (zinc finger)"/>
    <property type="match status" value="1"/>
</dbReference>
<evidence type="ECO:0000256" key="5">
    <source>
        <dbReference type="ARBA" id="ARBA00022859"/>
    </source>
</evidence>
<dbReference type="Gene3D" id="2.60.120.920">
    <property type="match status" value="1"/>
</dbReference>
<keyword evidence="3 6" id="KW-0863">Zinc-finger</keyword>
<dbReference type="InterPro" id="IPR058030">
    <property type="entry name" value="TRIM8/14/16/25/29/45/65_CC"/>
</dbReference>
<dbReference type="InterPro" id="IPR051051">
    <property type="entry name" value="E3_ubiq-ligase_TRIM/RNF"/>
</dbReference>
<evidence type="ECO:0000256" key="4">
    <source>
        <dbReference type="ARBA" id="ARBA00022833"/>
    </source>
</evidence>
<dbReference type="PRINTS" id="PR01407">
    <property type="entry name" value="BUTYPHLNCDUF"/>
</dbReference>
<dbReference type="SMART" id="SM00184">
    <property type="entry name" value="RING"/>
    <property type="match status" value="1"/>
</dbReference>
<keyword evidence="11" id="KW-1185">Reference proteome</keyword>
<dbReference type="PROSITE" id="PS50089">
    <property type="entry name" value="ZF_RING_2"/>
    <property type="match status" value="1"/>
</dbReference>
<dbReference type="InterPro" id="IPR001841">
    <property type="entry name" value="Znf_RING"/>
</dbReference>
<accession>A0A3B4BDW1</accession>
<reference evidence="10" key="1">
    <citation type="submission" date="2025-08" db="UniProtKB">
        <authorList>
            <consortium name="Ensembl"/>
        </authorList>
    </citation>
    <scope>IDENTIFICATION</scope>
</reference>
<dbReference type="SMART" id="SM00449">
    <property type="entry name" value="SPRY"/>
    <property type="match status" value="1"/>
</dbReference>
<dbReference type="CDD" id="cd13733">
    <property type="entry name" value="SPRY_PRY_C-I_1"/>
    <property type="match status" value="1"/>
</dbReference>
<dbReference type="Pfam" id="PF00622">
    <property type="entry name" value="SPRY"/>
    <property type="match status" value="1"/>
</dbReference>
<dbReference type="Gene3D" id="3.30.160.60">
    <property type="entry name" value="Classic Zinc Finger"/>
    <property type="match status" value="1"/>
</dbReference>
<dbReference type="Pfam" id="PF25600">
    <property type="entry name" value="TRIM_CC"/>
    <property type="match status" value="1"/>
</dbReference>
<dbReference type="Gene3D" id="4.10.830.40">
    <property type="match status" value="1"/>
</dbReference>
<dbReference type="PROSITE" id="PS50188">
    <property type="entry name" value="B302_SPRY"/>
    <property type="match status" value="1"/>
</dbReference>
<proteinExistence type="predicted"/>
<feature type="domain" description="B box-type" evidence="8">
    <location>
        <begin position="141"/>
        <end position="181"/>
    </location>
</feature>
<dbReference type="InterPro" id="IPR043136">
    <property type="entry name" value="B30.2/SPRY_sf"/>
</dbReference>
<evidence type="ECO:0000259" key="7">
    <source>
        <dbReference type="PROSITE" id="PS50089"/>
    </source>
</evidence>
<dbReference type="GO" id="GO:0005737">
    <property type="term" value="C:cytoplasm"/>
    <property type="evidence" value="ECO:0007669"/>
    <property type="project" value="UniProtKB-ARBA"/>
</dbReference>
<keyword evidence="5" id="KW-0391">Immunity</keyword>
<organism evidence="10 11">
    <name type="scientific">Periophthalmus magnuspinnatus</name>
    <dbReference type="NCBI Taxonomy" id="409849"/>
    <lineage>
        <taxon>Eukaryota</taxon>
        <taxon>Metazoa</taxon>
        <taxon>Chordata</taxon>
        <taxon>Craniata</taxon>
        <taxon>Vertebrata</taxon>
        <taxon>Euteleostomi</taxon>
        <taxon>Actinopterygii</taxon>
        <taxon>Neopterygii</taxon>
        <taxon>Teleostei</taxon>
        <taxon>Neoteleostei</taxon>
        <taxon>Acanthomorphata</taxon>
        <taxon>Gobiaria</taxon>
        <taxon>Gobiiformes</taxon>
        <taxon>Gobioidei</taxon>
        <taxon>Gobiidae</taxon>
        <taxon>Oxudercinae</taxon>
        <taxon>Periophthalmus</taxon>
    </lineage>
</organism>
<dbReference type="Pfam" id="PF13445">
    <property type="entry name" value="zf-RING_UBOX"/>
    <property type="match status" value="1"/>
</dbReference>
<dbReference type="AlphaFoldDB" id="A0A3B4BDW1"/>
<dbReference type="InterPro" id="IPR001870">
    <property type="entry name" value="B30.2/SPRY"/>
</dbReference>
<dbReference type="Ensembl" id="ENSPMGT00000028845.1">
    <property type="protein sequence ID" value="ENSPMGP00000027075.1"/>
    <property type="gene ID" value="ENSPMGG00000021852.1"/>
</dbReference>
<dbReference type="PANTHER" id="PTHR25465">
    <property type="entry name" value="B-BOX DOMAIN CONTAINING"/>
    <property type="match status" value="1"/>
</dbReference>
<dbReference type="InterPro" id="IPR003877">
    <property type="entry name" value="SPRY_dom"/>
</dbReference>
<sequence>LSSFSRSEDQFLCSICLDLFTEPVTTPCGHNFCKLCLSQHWDTSAPCRCPLCKELFHIKPELKVNTLLSEVVSQFKQETGSSCEQEPRAGEVSCDFTAPPKLKALKSCLVCLSSYCETHLQPHLSVPGLKSHQLIQPVYNMEERMCPQHHRPLELFCCNDQTCVCTMCSVLEHQSHKFVSLKEEFDRRKASLQQTQEQSLDMVEQRRLKIQKLQSSVEQSQTASHTEMATGLEAFNALIECVQRSREAFIQKLQERQRHTQKQAEALILQLQQEICALQQRSTEAETLQRSEDHLHFLLHCTTLTPPTGLKDWSKVTLETETYEGTAGRALAELEDSLKETLKDIMSEEKMKMIKAELRRMKQFAVDLTLDPDTAHVKLFVSDDLKQVQHTDQKNFTDGPQRFAWCNVLTKQSFSSGRFYFEVQVKGKTSWTLGVAKESVERKDIKALTSNYGYWCLYMKNIGKFEACSDPAILLSLKCPPQKVGVFVDYNEGLVSFYDADSADLIYSFSGYSFSEKLFPFFNPCNNNSGENSTPLVLTAVEK</sequence>
<dbReference type="InterPro" id="IPR013320">
    <property type="entry name" value="ConA-like_dom_sf"/>
</dbReference>
<reference evidence="10" key="2">
    <citation type="submission" date="2025-09" db="UniProtKB">
        <authorList>
            <consortium name="Ensembl"/>
        </authorList>
    </citation>
    <scope>IDENTIFICATION</scope>
</reference>
<dbReference type="SUPFAM" id="SSF57845">
    <property type="entry name" value="B-box zinc-binding domain"/>
    <property type="match status" value="1"/>
</dbReference>
<protein>
    <submittedName>
        <fullName evidence="10">Uncharacterized protein</fullName>
    </submittedName>
</protein>
<dbReference type="STRING" id="409849.ENSPMGP00000027075"/>
<dbReference type="PROSITE" id="PS50119">
    <property type="entry name" value="ZF_BBOX"/>
    <property type="match status" value="1"/>
</dbReference>
<keyword evidence="2" id="KW-0479">Metal-binding</keyword>
<dbReference type="PANTHER" id="PTHR25465:SF32">
    <property type="entry name" value="BLOODTHIRSTY-RELATED GENE FAMILY, MEMBER 16 ISOFORM X1-RELATED"/>
    <property type="match status" value="1"/>
</dbReference>
<feature type="domain" description="RING-type" evidence="7">
    <location>
        <begin position="13"/>
        <end position="53"/>
    </location>
</feature>
<dbReference type="CDD" id="cd19769">
    <property type="entry name" value="Bbox2_TRIM16-like"/>
    <property type="match status" value="1"/>
</dbReference>
<dbReference type="SMART" id="SM00589">
    <property type="entry name" value="PRY"/>
    <property type="match status" value="1"/>
</dbReference>
<dbReference type="InterPro" id="IPR000315">
    <property type="entry name" value="Znf_B-box"/>
</dbReference>
<dbReference type="InterPro" id="IPR017907">
    <property type="entry name" value="Znf_RING_CS"/>
</dbReference>
<dbReference type="GO" id="GO:0008270">
    <property type="term" value="F:zinc ion binding"/>
    <property type="evidence" value="ECO:0007669"/>
    <property type="project" value="UniProtKB-KW"/>
</dbReference>
<evidence type="ECO:0000256" key="2">
    <source>
        <dbReference type="ARBA" id="ARBA00022723"/>
    </source>
</evidence>
<evidence type="ECO:0000259" key="8">
    <source>
        <dbReference type="PROSITE" id="PS50119"/>
    </source>
</evidence>
<dbReference type="Pfam" id="PF13765">
    <property type="entry name" value="PRY"/>
    <property type="match status" value="1"/>
</dbReference>
<keyword evidence="4" id="KW-0862">Zinc</keyword>
<evidence type="ECO:0000256" key="1">
    <source>
        <dbReference type="ARBA" id="ARBA00022588"/>
    </source>
</evidence>
<name>A0A3B4BDW1_9GOBI</name>
<keyword evidence="1" id="KW-0399">Innate immunity</keyword>
<feature type="domain" description="B30.2/SPRY" evidence="9">
    <location>
        <begin position="348"/>
        <end position="543"/>
    </location>
</feature>
<dbReference type="FunFam" id="2.60.120.920:FF:000004">
    <property type="entry name" value="Butyrophilin subfamily 1 member A1"/>
    <property type="match status" value="1"/>
</dbReference>
<dbReference type="Proteomes" id="UP000261520">
    <property type="component" value="Unplaced"/>
</dbReference>
<evidence type="ECO:0000259" key="9">
    <source>
        <dbReference type="PROSITE" id="PS50188"/>
    </source>
</evidence>